<dbReference type="Pfam" id="PF17906">
    <property type="entry name" value="HTH_48"/>
    <property type="match status" value="1"/>
</dbReference>
<keyword evidence="3" id="KW-1185">Reference proteome</keyword>
<reference evidence="2 3" key="1">
    <citation type="submission" date="2022-01" db="EMBL/GenBank/DDBJ databases">
        <title>A chromosomal length assembly of Cordylochernes scorpioides.</title>
        <authorList>
            <person name="Zeh D."/>
            <person name="Zeh J."/>
        </authorList>
    </citation>
    <scope>NUCLEOTIDE SEQUENCE [LARGE SCALE GENOMIC DNA]</scope>
    <source>
        <strain evidence="2">IN4F17</strain>
        <tissue evidence="2">Whole Body</tissue>
    </source>
</reference>
<dbReference type="PANTHER" id="PTHR46060:SF1">
    <property type="entry name" value="MARINER MOS1 TRANSPOSASE-LIKE PROTEIN"/>
    <property type="match status" value="1"/>
</dbReference>
<dbReference type="PANTHER" id="PTHR46060">
    <property type="entry name" value="MARINER MOS1 TRANSPOSASE-LIKE PROTEIN"/>
    <property type="match status" value="1"/>
</dbReference>
<accession>A0ABY6LNF1</accession>
<feature type="domain" description="Mos1 transposase HTH" evidence="1">
    <location>
        <begin position="144"/>
        <end position="186"/>
    </location>
</feature>
<proteinExistence type="predicted"/>
<dbReference type="Proteomes" id="UP001235939">
    <property type="component" value="Chromosome 21"/>
</dbReference>
<dbReference type="InterPro" id="IPR001888">
    <property type="entry name" value="Transposase_1"/>
</dbReference>
<evidence type="ECO:0000313" key="2">
    <source>
        <dbReference type="EMBL" id="UYV81907.1"/>
    </source>
</evidence>
<evidence type="ECO:0000259" key="1">
    <source>
        <dbReference type="Pfam" id="PF17906"/>
    </source>
</evidence>
<dbReference type="Gene3D" id="1.10.10.1450">
    <property type="match status" value="1"/>
</dbReference>
<sequence length="299" mass="35154">MVLEAPALEEGAAVVGEFPEPRRLFLPWTRTTANNQYTMVSSYGPHQYRDITSYERSYGIPRKSKQMFKLVKKQRQISRLKYNRQNMGPLPPLQSLVENHQRVSSDTTYFGISVTHALTFYRIYKLEYIRTFSNLSMDCIEKQRVCIEFCFKLRKPASESFKMLKRAFKEDSLLKSRAFEWFARFKDARMIKSKLKCLLITLFDVKGLVHYEFVPKGQTINQHYYLDVLRRLREAVRQKRPENGIGKIGSCIMTTHSHIRPSLYNSIWLNTELLYYPSHPILLTLLPTTFSLTLKLKKS</sequence>
<dbReference type="InterPro" id="IPR041426">
    <property type="entry name" value="Mos1_HTH"/>
</dbReference>
<evidence type="ECO:0000313" key="3">
    <source>
        <dbReference type="Proteomes" id="UP001235939"/>
    </source>
</evidence>
<organism evidence="2 3">
    <name type="scientific">Cordylochernes scorpioides</name>
    <dbReference type="NCBI Taxonomy" id="51811"/>
    <lineage>
        <taxon>Eukaryota</taxon>
        <taxon>Metazoa</taxon>
        <taxon>Ecdysozoa</taxon>
        <taxon>Arthropoda</taxon>
        <taxon>Chelicerata</taxon>
        <taxon>Arachnida</taxon>
        <taxon>Pseudoscorpiones</taxon>
        <taxon>Cheliferoidea</taxon>
        <taxon>Chernetidae</taxon>
        <taxon>Cordylochernes</taxon>
    </lineage>
</organism>
<dbReference type="InterPro" id="IPR052709">
    <property type="entry name" value="Transposase-MT_Hybrid"/>
</dbReference>
<dbReference type="EMBL" id="CP092883">
    <property type="protein sequence ID" value="UYV81907.1"/>
    <property type="molecule type" value="Genomic_DNA"/>
</dbReference>
<gene>
    <name evidence="2" type="ORF">LAZ67_21000085</name>
</gene>
<dbReference type="Pfam" id="PF01359">
    <property type="entry name" value="Transposase_1"/>
    <property type="match status" value="1"/>
</dbReference>
<name>A0ABY6LNF1_9ARAC</name>
<protein>
    <recommendedName>
        <fullName evidence="1">Mos1 transposase HTH domain-containing protein</fullName>
    </recommendedName>
</protein>